<keyword evidence="1" id="KW-0472">Membrane</keyword>
<evidence type="ECO:0000313" key="2">
    <source>
        <dbReference type="EMBL" id="MCW8346388.1"/>
    </source>
</evidence>
<gene>
    <name evidence="2" type="ORF">MD535_10285</name>
</gene>
<comment type="caution">
    <text evidence="2">The sequence shown here is derived from an EMBL/GenBank/DDBJ whole genome shotgun (WGS) entry which is preliminary data.</text>
</comment>
<evidence type="ECO:0000256" key="1">
    <source>
        <dbReference type="SAM" id="Phobius"/>
    </source>
</evidence>
<reference evidence="2" key="1">
    <citation type="submission" date="2022-02" db="EMBL/GenBank/DDBJ databases">
        <title>Vibrio sp. nov, a new bacterium isolated from seawater.</title>
        <authorList>
            <person name="Yuan Y."/>
        </authorList>
    </citation>
    <scope>NUCLEOTIDE SEQUENCE</scope>
    <source>
        <strain evidence="2">ZSDZ65</strain>
    </source>
</reference>
<accession>A0A9X3HWM9</accession>
<keyword evidence="1" id="KW-0812">Transmembrane</keyword>
<name>A0A9X3HWM9_9VIBR</name>
<sequence length="88" mass="9930">MIIISNYHVREVDMTQQFQTVLFISNVTLGTTLFLMLLSIVIAYPMAHHFSLTTQVFAHISTILIAAVLKVSYVGRCLAQYNLGLEVR</sequence>
<keyword evidence="1" id="KW-1133">Transmembrane helix</keyword>
<evidence type="ECO:0000313" key="3">
    <source>
        <dbReference type="Proteomes" id="UP001155587"/>
    </source>
</evidence>
<feature type="transmembrane region" description="Helical" evidence="1">
    <location>
        <begin position="56"/>
        <end position="79"/>
    </location>
</feature>
<feature type="transmembrane region" description="Helical" evidence="1">
    <location>
        <begin position="21"/>
        <end position="44"/>
    </location>
</feature>
<keyword evidence="3" id="KW-1185">Reference proteome</keyword>
<organism evidence="2 3">
    <name type="scientific">Vibrio qingdaonensis</name>
    <dbReference type="NCBI Taxonomy" id="2829491"/>
    <lineage>
        <taxon>Bacteria</taxon>
        <taxon>Pseudomonadati</taxon>
        <taxon>Pseudomonadota</taxon>
        <taxon>Gammaproteobacteria</taxon>
        <taxon>Vibrionales</taxon>
        <taxon>Vibrionaceae</taxon>
        <taxon>Vibrio</taxon>
    </lineage>
</organism>
<dbReference type="AlphaFoldDB" id="A0A9X3HWM9"/>
<protein>
    <submittedName>
        <fullName evidence="2">Uncharacterized protein</fullName>
    </submittedName>
</protein>
<dbReference type="Proteomes" id="UP001155587">
    <property type="component" value="Unassembled WGS sequence"/>
</dbReference>
<dbReference type="EMBL" id="JAKRRY010000011">
    <property type="protein sequence ID" value="MCW8346388.1"/>
    <property type="molecule type" value="Genomic_DNA"/>
</dbReference>
<proteinExistence type="predicted"/>